<dbReference type="InterPro" id="IPR020672">
    <property type="entry name" value="Ribose5P_isomerase_typA_subgr"/>
</dbReference>
<dbReference type="RefSeq" id="WP_092679653.1">
    <property type="nucleotide sequence ID" value="NZ_FNMZ01000001.1"/>
</dbReference>
<evidence type="ECO:0000256" key="3">
    <source>
        <dbReference type="HAMAP-Rule" id="MF_00170"/>
    </source>
</evidence>
<dbReference type="GO" id="GO:0009052">
    <property type="term" value="P:pentose-phosphate shunt, non-oxidative branch"/>
    <property type="evidence" value="ECO:0007669"/>
    <property type="project" value="UniProtKB-UniRule"/>
</dbReference>
<comment type="similarity">
    <text evidence="3">Belongs to the ribose 5-phosphate isomerase family.</text>
</comment>
<reference evidence="4 5" key="1">
    <citation type="submission" date="2016-10" db="EMBL/GenBank/DDBJ databases">
        <authorList>
            <person name="de Groot N.N."/>
        </authorList>
    </citation>
    <scope>NUCLEOTIDE SEQUENCE [LARGE SCALE GENOMIC DNA]</scope>
    <source>
        <strain evidence="4 5">DSM 17890</strain>
    </source>
</reference>
<sequence>MSLDRKEIAKRAAAAAAVALVEDGHRLGLGTGSTAKWFVELLAERAKAEGLDLVCVPTSLRTARQAQAAGLKVVTLDEAGWLDLTIDGADEFDPDLNLIKGGGGALLQEKIVATASDRMVVISDASKQVEHLGVFPLPVEIATFGWETTKAIVEETLEDMDVEGKIATLRMDKDEPYITDNGNFIIDCHLRRLGDAEELALALNMIPGVVETGLFVDIADSVIIGYEDGTTEILSLDDEDDEDEAGFD</sequence>
<dbReference type="UniPathway" id="UPA00115">
    <property type="reaction ID" value="UER00412"/>
</dbReference>
<dbReference type="STRING" id="356660.SAMN05444336_101629"/>
<evidence type="ECO:0000313" key="5">
    <source>
        <dbReference type="Proteomes" id="UP000199118"/>
    </source>
</evidence>
<dbReference type="InterPro" id="IPR037171">
    <property type="entry name" value="NagB/RpiA_transferase-like"/>
</dbReference>
<keyword evidence="2 3" id="KW-0413">Isomerase</keyword>
<dbReference type="HAMAP" id="MF_00170">
    <property type="entry name" value="Rib_5P_isom_A"/>
    <property type="match status" value="1"/>
</dbReference>
<dbReference type="FunFam" id="3.40.50.1360:FF:000001">
    <property type="entry name" value="Ribose-5-phosphate isomerase A"/>
    <property type="match status" value="1"/>
</dbReference>
<feature type="active site" description="Proton acceptor" evidence="3">
    <location>
        <position position="109"/>
    </location>
</feature>
<evidence type="ECO:0000256" key="2">
    <source>
        <dbReference type="ARBA" id="ARBA00023235"/>
    </source>
</evidence>
<feature type="binding site" evidence="3">
    <location>
        <begin position="31"/>
        <end position="34"/>
    </location>
    <ligand>
        <name>substrate</name>
    </ligand>
</feature>
<dbReference type="Proteomes" id="UP000199118">
    <property type="component" value="Unassembled WGS sequence"/>
</dbReference>
<feature type="binding site" evidence="3">
    <location>
        <position position="127"/>
    </location>
    <ligand>
        <name>substrate</name>
    </ligand>
</feature>
<dbReference type="EMBL" id="FNMZ01000001">
    <property type="protein sequence ID" value="SDW29639.1"/>
    <property type="molecule type" value="Genomic_DNA"/>
</dbReference>
<dbReference type="GO" id="GO:0005829">
    <property type="term" value="C:cytosol"/>
    <property type="evidence" value="ECO:0007669"/>
    <property type="project" value="TreeGrafter"/>
</dbReference>
<dbReference type="NCBIfam" id="NF001924">
    <property type="entry name" value="PRK00702.1"/>
    <property type="match status" value="1"/>
</dbReference>
<dbReference type="AlphaFoldDB" id="A0A1H2SF86"/>
<keyword evidence="5" id="KW-1185">Reference proteome</keyword>
<dbReference type="EC" id="5.3.1.6" evidence="3"/>
<dbReference type="SUPFAM" id="SSF75445">
    <property type="entry name" value="D-ribose-5-phosphate isomerase (RpiA), lid domain"/>
    <property type="match status" value="1"/>
</dbReference>
<dbReference type="GO" id="GO:0004751">
    <property type="term" value="F:ribose-5-phosphate isomerase activity"/>
    <property type="evidence" value="ECO:0007669"/>
    <property type="project" value="UniProtKB-UniRule"/>
</dbReference>
<evidence type="ECO:0000313" key="4">
    <source>
        <dbReference type="EMBL" id="SDW29639.1"/>
    </source>
</evidence>
<comment type="subunit">
    <text evidence="3">Homodimer.</text>
</comment>
<name>A0A1H2SF86_9RHOB</name>
<dbReference type="Gene3D" id="3.30.70.260">
    <property type="match status" value="1"/>
</dbReference>
<dbReference type="Pfam" id="PF06026">
    <property type="entry name" value="Rib_5-P_isom_A"/>
    <property type="match status" value="1"/>
</dbReference>
<dbReference type="SUPFAM" id="SSF100950">
    <property type="entry name" value="NagB/RpiA/CoA transferase-like"/>
    <property type="match status" value="1"/>
</dbReference>
<dbReference type="PANTHER" id="PTHR11934">
    <property type="entry name" value="RIBOSE-5-PHOSPHATE ISOMERASE"/>
    <property type="match status" value="1"/>
</dbReference>
<evidence type="ECO:0000256" key="1">
    <source>
        <dbReference type="ARBA" id="ARBA00001713"/>
    </source>
</evidence>
<protein>
    <recommendedName>
        <fullName evidence="3">Ribose-5-phosphate isomerase A</fullName>
        <ecNumber evidence="3">5.3.1.6</ecNumber>
    </recommendedName>
    <alternativeName>
        <fullName evidence="3">Phosphoriboisomerase A</fullName>
        <shortName evidence="3">PRI</shortName>
    </alternativeName>
</protein>
<dbReference type="InterPro" id="IPR004788">
    <property type="entry name" value="Ribose5P_isomerase_type_A"/>
</dbReference>
<dbReference type="CDD" id="cd01398">
    <property type="entry name" value="RPI_A"/>
    <property type="match status" value="1"/>
</dbReference>
<comment type="pathway">
    <text evidence="3">Carbohydrate degradation; pentose phosphate pathway; D-ribose 5-phosphate from D-ribulose 5-phosphate (non-oxidative stage): step 1/1.</text>
</comment>
<organism evidence="4 5">
    <name type="scientific">Albimonas donghaensis</name>
    <dbReference type="NCBI Taxonomy" id="356660"/>
    <lineage>
        <taxon>Bacteria</taxon>
        <taxon>Pseudomonadati</taxon>
        <taxon>Pseudomonadota</taxon>
        <taxon>Alphaproteobacteria</taxon>
        <taxon>Rhodobacterales</taxon>
        <taxon>Paracoccaceae</taxon>
        <taxon>Albimonas</taxon>
    </lineage>
</organism>
<dbReference type="GO" id="GO:0006014">
    <property type="term" value="P:D-ribose metabolic process"/>
    <property type="evidence" value="ECO:0007669"/>
    <property type="project" value="TreeGrafter"/>
</dbReference>
<comment type="catalytic activity">
    <reaction evidence="1 3">
        <text>aldehydo-D-ribose 5-phosphate = D-ribulose 5-phosphate</text>
        <dbReference type="Rhea" id="RHEA:14657"/>
        <dbReference type="ChEBI" id="CHEBI:58121"/>
        <dbReference type="ChEBI" id="CHEBI:58273"/>
        <dbReference type="EC" id="5.3.1.6"/>
    </reaction>
</comment>
<gene>
    <name evidence="3" type="primary">rpiA</name>
    <name evidence="4" type="ORF">SAMN05444336_101629</name>
</gene>
<feature type="binding site" evidence="3">
    <location>
        <begin position="100"/>
        <end position="103"/>
    </location>
    <ligand>
        <name>substrate</name>
    </ligand>
</feature>
<feature type="binding site" evidence="3">
    <location>
        <begin position="87"/>
        <end position="90"/>
    </location>
    <ligand>
        <name>substrate</name>
    </ligand>
</feature>
<comment type="function">
    <text evidence="3">Catalyzes the reversible conversion of ribose-5-phosphate to ribulose 5-phosphate.</text>
</comment>
<dbReference type="PANTHER" id="PTHR11934:SF0">
    <property type="entry name" value="RIBOSE-5-PHOSPHATE ISOMERASE"/>
    <property type="match status" value="1"/>
</dbReference>
<dbReference type="Gene3D" id="3.40.50.1360">
    <property type="match status" value="1"/>
</dbReference>
<dbReference type="OrthoDB" id="5870696at2"/>
<dbReference type="NCBIfam" id="TIGR00021">
    <property type="entry name" value="rpiA"/>
    <property type="match status" value="1"/>
</dbReference>
<proteinExistence type="inferred from homology"/>
<accession>A0A1H2SF86</accession>